<comment type="caution">
    <text evidence="1">The sequence shown here is derived from an EMBL/GenBank/DDBJ whole genome shotgun (WGS) entry which is preliminary data.</text>
</comment>
<sequence>MIRFAVSYAMGTDEITTNHETTRAAMEEAREFIRKGYHDVSLTDLGTGMRSSAGDIKKSLDRVDEFYRDSW</sequence>
<gene>
    <name evidence="1" type="ORF">QWZ18_27310</name>
</gene>
<dbReference type="Proteomes" id="UP001244297">
    <property type="component" value="Unassembled WGS sequence"/>
</dbReference>
<name>A0ABT8AXF9_9HYPH</name>
<reference evidence="2" key="1">
    <citation type="journal article" date="2019" name="Int. J. Syst. Evol. Microbiol.">
        <title>The Global Catalogue of Microorganisms (GCM) 10K type strain sequencing project: providing services to taxonomists for standard genome sequencing and annotation.</title>
        <authorList>
            <consortium name="The Broad Institute Genomics Platform"/>
            <consortium name="The Broad Institute Genome Sequencing Center for Infectious Disease"/>
            <person name="Wu L."/>
            <person name="Ma J."/>
        </authorList>
    </citation>
    <scope>NUCLEOTIDE SEQUENCE [LARGE SCALE GENOMIC DNA]</scope>
    <source>
        <strain evidence="2">CECT 7806</strain>
    </source>
</reference>
<dbReference type="RefSeq" id="WP_238291109.1">
    <property type="nucleotide sequence ID" value="NZ_BPQS01000032.1"/>
</dbReference>
<evidence type="ECO:0000313" key="1">
    <source>
        <dbReference type="EMBL" id="MDN3574302.1"/>
    </source>
</evidence>
<organism evidence="1 2">
    <name type="scientific">Methylobacterium longum</name>
    <dbReference type="NCBI Taxonomy" id="767694"/>
    <lineage>
        <taxon>Bacteria</taxon>
        <taxon>Pseudomonadati</taxon>
        <taxon>Pseudomonadota</taxon>
        <taxon>Alphaproteobacteria</taxon>
        <taxon>Hyphomicrobiales</taxon>
        <taxon>Methylobacteriaceae</taxon>
        <taxon>Methylobacterium</taxon>
    </lineage>
</organism>
<proteinExistence type="predicted"/>
<accession>A0ABT8AXF9</accession>
<evidence type="ECO:0000313" key="2">
    <source>
        <dbReference type="Proteomes" id="UP001244297"/>
    </source>
</evidence>
<evidence type="ECO:0008006" key="3">
    <source>
        <dbReference type="Google" id="ProtNLM"/>
    </source>
</evidence>
<protein>
    <recommendedName>
        <fullName evidence="3">Resolvase/invertase-type recombinase catalytic domain-containing protein</fullName>
    </recommendedName>
</protein>
<keyword evidence="2" id="KW-1185">Reference proteome</keyword>
<dbReference type="EMBL" id="JAUFPT010000097">
    <property type="protein sequence ID" value="MDN3574302.1"/>
    <property type="molecule type" value="Genomic_DNA"/>
</dbReference>